<keyword evidence="2 3" id="KW-0456">Lyase</keyword>
<evidence type="ECO:0000256" key="3">
    <source>
        <dbReference type="PIRNR" id="PIRNR001365"/>
    </source>
</evidence>
<organism evidence="4 5">
    <name type="scientific">Candidatus Enterococcus mangumiae</name>
    <dbReference type="NCBI Taxonomy" id="2230878"/>
    <lineage>
        <taxon>Bacteria</taxon>
        <taxon>Bacillati</taxon>
        <taxon>Bacillota</taxon>
        <taxon>Bacilli</taxon>
        <taxon>Lactobacillales</taxon>
        <taxon>Enterococcaceae</taxon>
        <taxon>Enterococcus</taxon>
    </lineage>
</organism>
<dbReference type="EMBL" id="CP147250">
    <property type="protein sequence ID" value="WYJ80150.1"/>
    <property type="molecule type" value="Genomic_DNA"/>
</dbReference>
<sequence length="275" mass="30521">MSLTQNYHIAVPTAFYPDETLNIDATFAHIEYLANKGVKSVLVCGSTGEQHSLTVQEKIAMIEQLPKLKVANDFELIFGLASIRQKEAELLAEKISQSTIIKGILLGFPPYLLPSQAEAFAYASKLILLSNKPTIIYNNPLRTGFSCALETYIELLKEERVIGIKEAGDPTTVQELLARTSKELHIYAGGEKELARKIDLGFNCLSSIAGNLYPQEIQQWFNALLEKKTLASDHLLVEKIDELYAQSVLPFIKKEIAEKEKITFGGCRSPLGTMS</sequence>
<dbReference type="InterPro" id="IPR002220">
    <property type="entry name" value="DapA-like"/>
</dbReference>
<dbReference type="InterPro" id="IPR013785">
    <property type="entry name" value="Aldolase_TIM"/>
</dbReference>
<evidence type="ECO:0000256" key="2">
    <source>
        <dbReference type="ARBA" id="ARBA00023239"/>
    </source>
</evidence>
<dbReference type="SMART" id="SM01130">
    <property type="entry name" value="DHDPS"/>
    <property type="match status" value="1"/>
</dbReference>
<keyword evidence="5" id="KW-1185">Reference proteome</keyword>
<dbReference type="Proteomes" id="UP000664360">
    <property type="component" value="Chromosome"/>
</dbReference>
<dbReference type="SUPFAM" id="SSF51569">
    <property type="entry name" value="Aldolase"/>
    <property type="match status" value="1"/>
</dbReference>
<dbReference type="CDD" id="cd00408">
    <property type="entry name" value="DHDPS-like"/>
    <property type="match status" value="1"/>
</dbReference>
<dbReference type="RefSeq" id="WP_206855375.1">
    <property type="nucleotide sequence ID" value="NZ_CP147250.1"/>
</dbReference>
<dbReference type="PIRSF" id="PIRSF001365">
    <property type="entry name" value="DHDPS"/>
    <property type="match status" value="1"/>
</dbReference>
<dbReference type="PANTHER" id="PTHR12128:SF66">
    <property type="entry name" value="4-HYDROXY-2-OXOGLUTARATE ALDOLASE, MITOCHONDRIAL"/>
    <property type="match status" value="1"/>
</dbReference>
<dbReference type="Pfam" id="PF00701">
    <property type="entry name" value="DHDPS"/>
    <property type="match status" value="1"/>
</dbReference>
<evidence type="ECO:0000256" key="1">
    <source>
        <dbReference type="ARBA" id="ARBA00007592"/>
    </source>
</evidence>
<proteinExistence type="inferred from homology"/>
<accession>A0ABZ2SYF5</accession>
<evidence type="ECO:0000313" key="5">
    <source>
        <dbReference type="Proteomes" id="UP000664360"/>
    </source>
</evidence>
<comment type="similarity">
    <text evidence="1 3">Belongs to the DapA family.</text>
</comment>
<dbReference type="PRINTS" id="PR00146">
    <property type="entry name" value="DHPICSNTHASE"/>
</dbReference>
<reference evidence="4 5" key="1">
    <citation type="submission" date="2024-03" db="EMBL/GenBank/DDBJ databases">
        <title>The Genome Sequence of Enterococcus sp. DIV1094.</title>
        <authorList>
            <consortium name="The Broad Institute Genomics Platform"/>
            <consortium name="The Broad Institute Microbial Omics Core"/>
            <consortium name="The Broad Institute Genomic Center for Infectious Diseases"/>
            <person name="Earl A."/>
            <person name="Manson A."/>
            <person name="Gilmore M."/>
            <person name="Schwartman J."/>
            <person name="Shea T."/>
            <person name="Abouelleil A."/>
            <person name="Cao P."/>
            <person name="Chapman S."/>
            <person name="Cusick C."/>
            <person name="Young S."/>
            <person name="Neafsey D."/>
            <person name="Nusbaum C."/>
            <person name="Birren B."/>
        </authorList>
    </citation>
    <scope>NUCLEOTIDE SEQUENCE [LARGE SCALE GENOMIC DNA]</scope>
    <source>
        <strain evidence="4 5">DIV1094</strain>
    </source>
</reference>
<evidence type="ECO:0000313" key="4">
    <source>
        <dbReference type="EMBL" id="WYJ80150.1"/>
    </source>
</evidence>
<protein>
    <submittedName>
        <fullName evidence="4">4-hydroxy-tetrahydrodipicolinate synthase</fullName>
    </submittedName>
</protein>
<gene>
    <name evidence="4" type="ORF">DOK79_001707</name>
</gene>
<dbReference type="Gene3D" id="3.20.20.70">
    <property type="entry name" value="Aldolase class I"/>
    <property type="match status" value="1"/>
</dbReference>
<name>A0ABZ2SYF5_9ENTE</name>
<dbReference type="PANTHER" id="PTHR12128">
    <property type="entry name" value="DIHYDRODIPICOLINATE SYNTHASE"/>
    <property type="match status" value="1"/>
</dbReference>